<reference evidence="11" key="1">
    <citation type="submission" date="2025-08" db="UniProtKB">
        <authorList>
            <consortium name="Ensembl"/>
        </authorList>
    </citation>
    <scope>IDENTIFICATION</scope>
</reference>
<dbReference type="STRING" id="94237.ENSMMOP00000017991"/>
<dbReference type="InterPro" id="IPR013568">
    <property type="entry name" value="SEFIR_dom"/>
</dbReference>
<feature type="domain" description="SEFIR" evidence="10">
    <location>
        <begin position="308"/>
        <end position="476"/>
    </location>
</feature>
<keyword evidence="12" id="KW-1185">Reference proteome</keyword>
<organism evidence="11 12">
    <name type="scientific">Mola mola</name>
    <name type="common">Ocean sunfish</name>
    <name type="synonym">Tetraodon mola</name>
    <dbReference type="NCBI Taxonomy" id="94237"/>
    <lineage>
        <taxon>Eukaryota</taxon>
        <taxon>Metazoa</taxon>
        <taxon>Chordata</taxon>
        <taxon>Craniata</taxon>
        <taxon>Vertebrata</taxon>
        <taxon>Euteleostomi</taxon>
        <taxon>Actinopterygii</taxon>
        <taxon>Neopterygii</taxon>
        <taxon>Teleostei</taxon>
        <taxon>Neoteleostei</taxon>
        <taxon>Acanthomorphata</taxon>
        <taxon>Eupercaria</taxon>
        <taxon>Tetraodontiformes</taxon>
        <taxon>Molidae</taxon>
        <taxon>Mola</taxon>
    </lineage>
</organism>
<dbReference type="Pfam" id="PF08357">
    <property type="entry name" value="SEFIR"/>
    <property type="match status" value="1"/>
</dbReference>
<dbReference type="PANTHER" id="PTHR15583">
    <property type="entry name" value="INTERLEUKIN-17 RECEPTOR"/>
    <property type="match status" value="1"/>
</dbReference>
<sequence>CLLLIQRSFMEEGEKRSAVTFYFNCSLNYPVGKHLIHEVSNVSFSHLACEDQAAVVVHWSASPLGIEHIKGFRVYLEDKNPEGKQCQHLILKDPRQLNFSYRSSLSSQPFGGLSFDTDYMVRVVPFPSLMNESFFPPSFLKTNSCEVLLGSDNLVCKPFWKPKTLNVSQLGSNLHVVFEQAPASFGFHFYYVYYKLRQDGPFKLQRCKPDVNQARTTCILQDVTPGTYTIELRDDSNATRRQIHSPWAGPIRAMAITVPLVIMSAFATLFTVMCRKKQQENIYSQLDEESSESSNQSAALSAERSWPRPKVFICYSSRDCPKHTAVIQSFAYFLQDFCNCEVVLDLWEHLEMCREGQMSWLSKQLDEANFIITVCSKGLRYYVEKRSRKGKTPVGRRSNDSSSGSPAGGSGDLFIVSVPMIAEKLRMAKQSDGGGAQELGRFITVYFDYSTENDIPTMLSLASRFKLMDQLPQLFSRLHSGQPGLAERDSQPVNVSRRNYFRSKSGRSLYVSICNMHQHISQNPDWFEKLLAPSPHCSSTSSQPEQRFDSGLVLSEVVVKMPTLEGGQGAPRKNMVPLAPGPGPGPSPARPHCSLSMQGTTSR</sequence>
<feature type="compositionally biased region" description="Pro residues" evidence="9">
    <location>
        <begin position="579"/>
        <end position="589"/>
    </location>
</feature>
<dbReference type="Gene3D" id="3.40.50.11530">
    <property type="match status" value="1"/>
</dbReference>
<evidence type="ECO:0000256" key="1">
    <source>
        <dbReference type="ARBA" id="ARBA00004479"/>
    </source>
</evidence>
<dbReference type="FunFam" id="3.40.50.11530:FF:000003">
    <property type="entry name" value="Interleukin-17 receptor D"/>
    <property type="match status" value="1"/>
</dbReference>
<keyword evidence="4" id="KW-1133">Transmembrane helix</keyword>
<name>A0A3Q3WJY0_MOLML</name>
<evidence type="ECO:0000256" key="8">
    <source>
        <dbReference type="ARBA" id="ARBA00069308"/>
    </source>
</evidence>
<dbReference type="PROSITE" id="PS51534">
    <property type="entry name" value="SEFIR"/>
    <property type="match status" value="1"/>
</dbReference>
<evidence type="ECO:0000256" key="2">
    <source>
        <dbReference type="ARBA" id="ARBA00022692"/>
    </source>
</evidence>
<dbReference type="InterPro" id="IPR036116">
    <property type="entry name" value="FN3_sf"/>
</dbReference>
<keyword evidence="7" id="KW-0325">Glycoprotein</keyword>
<feature type="region of interest" description="Disordered" evidence="9">
    <location>
        <begin position="390"/>
        <end position="411"/>
    </location>
</feature>
<dbReference type="OMA" id="KNCKEDQ"/>
<evidence type="ECO:0000313" key="11">
    <source>
        <dbReference type="Ensembl" id="ENSMMOP00000017991.1"/>
    </source>
</evidence>
<evidence type="ECO:0000313" key="12">
    <source>
        <dbReference type="Proteomes" id="UP000261620"/>
    </source>
</evidence>
<keyword evidence="2" id="KW-0812">Transmembrane</keyword>
<evidence type="ECO:0000256" key="9">
    <source>
        <dbReference type="SAM" id="MobiDB-lite"/>
    </source>
</evidence>
<dbReference type="Ensembl" id="ENSMMOT00000018284.1">
    <property type="protein sequence ID" value="ENSMMOP00000017991.1"/>
    <property type="gene ID" value="ENSMMOG00000013647.1"/>
</dbReference>
<evidence type="ECO:0000256" key="3">
    <source>
        <dbReference type="ARBA" id="ARBA00022729"/>
    </source>
</evidence>
<dbReference type="Pfam" id="PF16742">
    <property type="entry name" value="IL17R_D_N"/>
    <property type="match status" value="1"/>
</dbReference>
<feature type="region of interest" description="Disordered" evidence="9">
    <location>
        <begin position="563"/>
        <end position="603"/>
    </location>
</feature>
<evidence type="ECO:0000256" key="5">
    <source>
        <dbReference type="ARBA" id="ARBA00023136"/>
    </source>
</evidence>
<proteinExistence type="predicted"/>
<evidence type="ECO:0000259" key="10">
    <source>
        <dbReference type="PROSITE" id="PS51534"/>
    </source>
</evidence>
<protein>
    <recommendedName>
        <fullName evidence="8">Interleukin-17 receptor D</fullName>
    </recommendedName>
</protein>
<evidence type="ECO:0000256" key="6">
    <source>
        <dbReference type="ARBA" id="ARBA00023170"/>
    </source>
</evidence>
<reference evidence="11" key="2">
    <citation type="submission" date="2025-09" db="UniProtKB">
        <authorList>
            <consortium name="Ensembl"/>
        </authorList>
    </citation>
    <scope>IDENTIFICATION</scope>
</reference>
<dbReference type="SUPFAM" id="SSF49265">
    <property type="entry name" value="Fibronectin type III"/>
    <property type="match status" value="1"/>
</dbReference>
<comment type="subcellular location">
    <subcellularLocation>
        <location evidence="1">Membrane</location>
        <topology evidence="1">Single-pass type I membrane protein</topology>
    </subcellularLocation>
</comment>
<keyword evidence="5" id="KW-0472">Membrane</keyword>
<dbReference type="InterPro" id="IPR031951">
    <property type="entry name" value="IL17R_D_N"/>
</dbReference>
<keyword evidence="6" id="KW-0675">Receptor</keyword>
<accession>A0A3Q3WJY0</accession>
<keyword evidence="3" id="KW-0732">Signal</keyword>
<dbReference type="AlphaFoldDB" id="A0A3Q3WJY0"/>
<evidence type="ECO:0000256" key="7">
    <source>
        <dbReference type="ARBA" id="ARBA00023180"/>
    </source>
</evidence>
<dbReference type="InterPro" id="IPR039465">
    <property type="entry name" value="IL-17_rcpt-like"/>
</dbReference>
<dbReference type="GO" id="GO:0016020">
    <property type="term" value="C:membrane"/>
    <property type="evidence" value="ECO:0007669"/>
    <property type="project" value="UniProtKB-SubCell"/>
</dbReference>
<dbReference type="GO" id="GO:0030368">
    <property type="term" value="F:interleukin-17 receptor activity"/>
    <property type="evidence" value="ECO:0007669"/>
    <property type="project" value="InterPro"/>
</dbReference>
<evidence type="ECO:0000256" key="4">
    <source>
        <dbReference type="ARBA" id="ARBA00022989"/>
    </source>
</evidence>
<dbReference type="Proteomes" id="UP000261620">
    <property type="component" value="Unplaced"/>
</dbReference>
<dbReference type="PANTHER" id="PTHR15583:SF14">
    <property type="entry name" value="INTERLEUKIN-17 RECEPTOR D"/>
    <property type="match status" value="1"/>
</dbReference>